<accession>A0A2W6NIA4</accession>
<evidence type="ECO:0008006" key="3">
    <source>
        <dbReference type="Google" id="ProtNLM"/>
    </source>
</evidence>
<organism evidence="1 2">
    <name type="scientific">Paenibacillus silvae</name>
    <dbReference type="NCBI Taxonomy" id="1325358"/>
    <lineage>
        <taxon>Bacteria</taxon>
        <taxon>Bacillati</taxon>
        <taxon>Bacillota</taxon>
        <taxon>Bacilli</taxon>
        <taxon>Bacillales</taxon>
        <taxon>Paenibacillaceae</taxon>
        <taxon>Paenibacillus</taxon>
    </lineage>
</organism>
<sequence length="603" mass="69280">MSELEYEMEQEAPTREEHSLESWAALGKAERRVLGLLFRKHAGQSFSSLLPPEVWAKEGLSGAEAKLAFAMLRRKRWISSVHKSWGECTYYIPQSHLIVLTLVCTDRANPMVEAMNEPVMRVIREAKPHVAAELLHLVAWIEREALPLTSKGTIHKRSVQKLSTLTILSSADFEDLNIAYEHADLYPVHVVILLDMLLCLNLVQQTDKEFEIRQEHLQQWISLPWSEMHREIFQVCMDRYGGSEPMMQRFRYQLALLTPGLNEWYRIRNEQDHPKIKSWLMALAGWGFGEVGETADGALAFRWLMNPAELMDIHRSAQSVEADVVRHHTQGEVEEASARVYVQPDFEVMVPPDVSPAVCWGLEHYCERMIRDQMSIYRLCKERVDKAESIAGGQERQSAVQFLEKYSYGSLPEHVMGALKEWTRDCEAQTMKQTQKQTKTQTQTQTQDTVALVEKVGSKSIHKSPSFVYRSAAQGLLQGRMKTGMAAGRNADSLHMGGVQQDEPAWSLRKADVPETWHREWRKYHMSTARQIALQAIEWQVKLGVRKGENTFVLIPQHVKGHEHWTLEAWCLLDSGESVCTTEWRTFTPEGWDTMRLILPEHV</sequence>
<protein>
    <recommendedName>
        <fullName evidence="3">Helicase XPB/Ssl2 N-terminal domain-containing protein</fullName>
    </recommendedName>
</protein>
<evidence type="ECO:0000313" key="1">
    <source>
        <dbReference type="EMBL" id="PZT54808.1"/>
    </source>
</evidence>
<gene>
    <name evidence="1" type="ORF">DN757_15320</name>
</gene>
<evidence type="ECO:0000313" key="2">
    <source>
        <dbReference type="Proteomes" id="UP000249204"/>
    </source>
</evidence>
<name>A0A2W6NIA4_9BACL</name>
<reference evidence="1 2" key="1">
    <citation type="submission" date="2018-06" db="EMBL/GenBank/DDBJ databases">
        <title>Isolation of heavy metals resistant Paenibacillus silvae NC2 from Gold-Copper mine in ZiJin, China.</title>
        <authorList>
            <person name="Xu J."/>
            <person name="Mazhar H.S."/>
            <person name="Rensing C."/>
        </authorList>
    </citation>
    <scope>NUCLEOTIDE SEQUENCE [LARGE SCALE GENOMIC DNA]</scope>
    <source>
        <strain evidence="1 2">NC2</strain>
    </source>
</reference>
<proteinExistence type="predicted"/>
<dbReference type="AlphaFoldDB" id="A0A2W6NIA4"/>
<dbReference type="Proteomes" id="UP000249204">
    <property type="component" value="Unassembled WGS sequence"/>
</dbReference>
<comment type="caution">
    <text evidence="1">The sequence shown here is derived from an EMBL/GenBank/DDBJ whole genome shotgun (WGS) entry which is preliminary data.</text>
</comment>
<dbReference type="RefSeq" id="WP_111271069.1">
    <property type="nucleotide sequence ID" value="NZ_QKWW01000041.1"/>
</dbReference>
<dbReference type="EMBL" id="QKWW01000041">
    <property type="protein sequence ID" value="PZT54808.1"/>
    <property type="molecule type" value="Genomic_DNA"/>
</dbReference>